<dbReference type="Proteomes" id="UP000288197">
    <property type="component" value="Unassembled WGS sequence"/>
</dbReference>
<comment type="caution">
    <text evidence="2">The sequence shown here is derived from an EMBL/GenBank/DDBJ whole genome shotgun (WGS) entry which is preliminary data.</text>
</comment>
<evidence type="ECO:0000313" key="2">
    <source>
        <dbReference type="EMBL" id="RSU00764.1"/>
    </source>
</evidence>
<keyword evidence="3" id="KW-1185">Reference proteome</keyword>
<proteinExistence type="predicted"/>
<feature type="domain" description="Flagellar hook-length control protein-like C-terminal" evidence="1">
    <location>
        <begin position="323"/>
        <end position="397"/>
    </location>
</feature>
<dbReference type="AlphaFoldDB" id="A0A369ASQ0"/>
<dbReference type="CDD" id="cd17470">
    <property type="entry name" value="T3SS_Flik_C"/>
    <property type="match status" value="1"/>
</dbReference>
<dbReference type="EMBL" id="NGJX01000011">
    <property type="protein sequence ID" value="RSU00764.1"/>
    <property type="molecule type" value="Genomic_DNA"/>
</dbReference>
<reference evidence="2 3" key="1">
    <citation type="submission" date="2017-05" db="EMBL/GenBank/DDBJ databases">
        <title>Vagococcus spp. assemblies.</title>
        <authorList>
            <person name="Gulvik C.A."/>
        </authorList>
    </citation>
    <scope>NUCLEOTIDE SEQUENCE [LARGE SCALE GENOMIC DNA]</scope>
    <source>
        <strain evidence="2 3">NCFB 2497</strain>
    </source>
</reference>
<dbReference type="InterPro" id="IPR038610">
    <property type="entry name" value="FliK-like_C_sf"/>
</dbReference>
<evidence type="ECO:0000259" key="1">
    <source>
        <dbReference type="Pfam" id="PF02120"/>
    </source>
</evidence>
<sequence>MAEITGLENIPFTSVIKLEENLSGINFDAPTGQFLSMFNEEVAALLPKSITEDGNSIDKSESPVGNDSPIVNLTENGNTEDENLLVEVDKSLVKEKNTDSKDSEEIELSQFIDANPLSLIVNNMSASYLNLIDLQNGVENQLPSLDVEPGTLPIIDNSNHIAGMNGKEFNLSTLDETPKLISVDTATDILNKNQKIPEKIDLEQPLAQNKILNEVDGINEVNQKSIAPEEKSALKVSKESIPLEIIKKKDFSEIEAVPQIESEEPNEIKSQVQILSQPVQSLLDKSVVGKNIAGSSLVNKNFEQENINRLSDTISHEITNLSEKESNTFKLTLRPESLGELDVVLDVKDGKISAKFLVETDKVKELIQSNLTNLQESLSKHNVVLSKSEVSLNLPNNNFSSFDGNLNHRQNQQQQEKFFNTGKLAQQYQLKDEYEETKQVNITDSVDILV</sequence>
<evidence type="ECO:0000313" key="3">
    <source>
        <dbReference type="Proteomes" id="UP000288197"/>
    </source>
</evidence>
<dbReference type="GeneID" id="63147059"/>
<dbReference type="RefSeq" id="WP_114290163.1">
    <property type="nucleotide sequence ID" value="NZ_NGJX01000011.1"/>
</dbReference>
<gene>
    <name evidence="2" type="ORF">CBF32_10325</name>
</gene>
<dbReference type="InterPro" id="IPR021136">
    <property type="entry name" value="Flagellar_hook_control-like_C"/>
</dbReference>
<dbReference type="OrthoDB" id="2380967at2"/>
<dbReference type="Gene3D" id="3.30.750.140">
    <property type="match status" value="1"/>
</dbReference>
<name>A0A369ASQ0_9ENTE</name>
<dbReference type="Pfam" id="PF02120">
    <property type="entry name" value="Flg_hook"/>
    <property type="match status" value="1"/>
</dbReference>
<organism evidence="2 3">
    <name type="scientific">Vagococcus fluvialis</name>
    <dbReference type="NCBI Taxonomy" id="2738"/>
    <lineage>
        <taxon>Bacteria</taxon>
        <taxon>Bacillati</taxon>
        <taxon>Bacillota</taxon>
        <taxon>Bacilli</taxon>
        <taxon>Lactobacillales</taxon>
        <taxon>Enterococcaceae</taxon>
        <taxon>Vagococcus</taxon>
    </lineage>
</organism>
<protein>
    <recommendedName>
        <fullName evidence="1">Flagellar hook-length control protein-like C-terminal domain-containing protein</fullName>
    </recommendedName>
</protein>
<accession>A0A369ASQ0</accession>